<reference evidence="15 16" key="1">
    <citation type="journal article" date="2012" name="BMC Genomics">
        <title>Comparative genomics of bacteria in the genus Providencia isolated from wild Drosophila melanogaster.</title>
        <authorList>
            <person name="Galac M.R."/>
            <person name="Lazzaro B.P."/>
        </authorList>
    </citation>
    <scope>NUCLEOTIDE SEQUENCE [LARGE SCALE GENOMIC DNA]</scope>
    <source>
        <strain evidence="15 16">DSM 19968</strain>
    </source>
</reference>
<feature type="transmembrane region" description="Helical" evidence="14">
    <location>
        <begin position="262"/>
        <end position="284"/>
    </location>
</feature>
<feature type="transmembrane region" description="Helical" evidence="14">
    <location>
        <begin position="133"/>
        <end position="157"/>
    </location>
</feature>
<keyword evidence="7 14" id="KW-1133">Transmembrane helix</keyword>
<dbReference type="GO" id="GO:0005886">
    <property type="term" value="C:plasma membrane"/>
    <property type="evidence" value="ECO:0007669"/>
    <property type="project" value="UniProtKB-SubCell"/>
</dbReference>
<feature type="transmembrane region" description="Helical" evidence="14">
    <location>
        <begin position="364"/>
        <end position="388"/>
    </location>
</feature>
<feature type="transmembrane region" description="Helical" evidence="14">
    <location>
        <begin position="169"/>
        <end position="193"/>
    </location>
</feature>
<dbReference type="InterPro" id="IPR004668">
    <property type="entry name" value="Anaer_Dcu_memb_transpt"/>
</dbReference>
<dbReference type="eggNOG" id="COG2704">
    <property type="taxonomic scope" value="Bacteria"/>
</dbReference>
<evidence type="ECO:0000256" key="11">
    <source>
        <dbReference type="ARBA" id="ARBA00034287"/>
    </source>
</evidence>
<evidence type="ECO:0000256" key="3">
    <source>
        <dbReference type="ARBA" id="ARBA00022448"/>
    </source>
</evidence>
<dbReference type="NCBIfam" id="NF006927">
    <property type="entry name" value="PRK09412.1"/>
    <property type="match status" value="1"/>
</dbReference>
<dbReference type="EMBL" id="AKKL01000034">
    <property type="protein sequence ID" value="EKT60265.1"/>
    <property type="molecule type" value="Genomic_DNA"/>
</dbReference>
<evidence type="ECO:0000256" key="4">
    <source>
        <dbReference type="ARBA" id="ARBA00022475"/>
    </source>
</evidence>
<feature type="transmembrane region" description="Helical" evidence="14">
    <location>
        <begin position="296"/>
        <end position="313"/>
    </location>
</feature>
<feature type="transmembrane region" description="Helical" evidence="14">
    <location>
        <begin position="6"/>
        <end position="38"/>
    </location>
</feature>
<dbReference type="HOGENOM" id="CLU_036056_1_1_6"/>
<comment type="caution">
    <text evidence="15">The sequence shown here is derived from an EMBL/GenBank/DDBJ whole genome shotgun (WGS) entry which is preliminary data.</text>
</comment>
<protein>
    <recommendedName>
        <fullName evidence="13">C4-dicarboxylate transporter</fullName>
    </recommendedName>
</protein>
<keyword evidence="5 13" id="KW-0997">Cell inner membrane</keyword>
<evidence type="ECO:0000256" key="14">
    <source>
        <dbReference type="SAM" id="Phobius"/>
    </source>
</evidence>
<dbReference type="GO" id="GO:0015556">
    <property type="term" value="F:C4-dicarboxylate transmembrane transporter activity"/>
    <property type="evidence" value="ECO:0007669"/>
    <property type="project" value="InterPro"/>
</dbReference>
<sequence>MLAVEFIIVLLAIFLGARLGGIGIGFAGGLGVLVLAAIGVKPGTIPFDVISIIMAVIAAISAMQIAGGLDYLVAQTEKLLRRNPKYITILAPMVTYFLTLFAGTGNISLATLPVIAEVAKEQGVKPCRPLSTAVVAAQIGITASPISAAVVYMASVMENPAMMGAGNTVSYITLLGILLPSTFLAIILMSFIISWTFNSKLSDDPVYQKRLAEGLVELRGSQMTEIKPGAKASVLLFLLGVVGVVVYAIINSPSLGLVATPLMNTTNAILIIMLSVATLITIFCRVSTDSILNSSTFKAGMSACICILGVAWLGDTFVQHNLDWIKETAGDLIHEHSWMLAVIFFFCSALLYSQAATAKALMPMALALHVSPLTAIASFSAVSGLFILPTYPTLVAAVQMDDTGTTRIGRFVFNHPFFIPGTIGVVLAVTFGFLFGGMML</sequence>
<dbReference type="RefSeq" id="WP_008912524.1">
    <property type="nucleotide sequence ID" value="NZ_KB233223.1"/>
</dbReference>
<feature type="transmembrane region" description="Helical" evidence="14">
    <location>
        <begin position="232"/>
        <end position="250"/>
    </location>
</feature>
<evidence type="ECO:0000256" key="9">
    <source>
        <dbReference type="ARBA" id="ARBA00034237"/>
    </source>
</evidence>
<comment type="function">
    <text evidence="13">Responsible for the transport of C4-dicarboxylates.</text>
</comment>
<evidence type="ECO:0000256" key="6">
    <source>
        <dbReference type="ARBA" id="ARBA00022692"/>
    </source>
</evidence>
<evidence type="ECO:0000256" key="1">
    <source>
        <dbReference type="ARBA" id="ARBA00004429"/>
    </source>
</evidence>
<dbReference type="OrthoDB" id="9770910at2"/>
<keyword evidence="6 14" id="KW-0812">Transmembrane</keyword>
<dbReference type="NCBIfam" id="TIGR00770">
    <property type="entry name" value="Dcu"/>
    <property type="match status" value="1"/>
</dbReference>
<feature type="transmembrane region" description="Helical" evidence="14">
    <location>
        <begin position="333"/>
        <end position="352"/>
    </location>
</feature>
<dbReference type="STRING" id="1141662.OOA_12650"/>
<comment type="catalytic activity">
    <reaction evidence="11">
        <text>fumarate(in) + succinate(out) = fumarate(out) + succinate(in)</text>
        <dbReference type="Rhea" id="RHEA:29323"/>
        <dbReference type="ChEBI" id="CHEBI:29806"/>
        <dbReference type="ChEBI" id="CHEBI:30031"/>
    </reaction>
    <physiologicalReaction direction="right-to-left" evidence="11">
        <dbReference type="Rhea" id="RHEA:29325"/>
    </physiologicalReaction>
</comment>
<feature type="transmembrane region" description="Helical" evidence="14">
    <location>
        <begin position="417"/>
        <end position="436"/>
    </location>
</feature>
<dbReference type="PIRSF" id="PIRSF004539">
    <property type="entry name" value="C4-dicrbxl_trns"/>
    <property type="match status" value="1"/>
</dbReference>
<dbReference type="AlphaFoldDB" id="K8WVN5"/>
<evidence type="ECO:0000256" key="5">
    <source>
        <dbReference type="ARBA" id="ARBA00022519"/>
    </source>
</evidence>
<evidence type="ECO:0000313" key="15">
    <source>
        <dbReference type="EMBL" id="EKT60265.1"/>
    </source>
</evidence>
<feature type="transmembrane region" description="Helical" evidence="14">
    <location>
        <begin position="45"/>
        <end position="66"/>
    </location>
</feature>
<comment type="similarity">
    <text evidence="2 13">Belongs to the DcuA/DcuB transporter (TC 2.A.13.1) family.</text>
</comment>
<comment type="catalytic activity">
    <reaction evidence="10">
        <text>(S)-malate(in) + succinate(out) = (S)-malate(out) + succinate(in)</text>
        <dbReference type="Rhea" id="RHEA:29327"/>
        <dbReference type="ChEBI" id="CHEBI:15589"/>
        <dbReference type="ChEBI" id="CHEBI:30031"/>
    </reaction>
    <physiologicalReaction direction="right-to-left" evidence="10">
        <dbReference type="Rhea" id="RHEA:29329"/>
    </physiologicalReaction>
</comment>
<accession>K8WVN5</accession>
<evidence type="ECO:0000313" key="16">
    <source>
        <dbReference type="Proteomes" id="UP000009336"/>
    </source>
</evidence>
<evidence type="ECO:0000256" key="2">
    <source>
        <dbReference type="ARBA" id="ARBA00006413"/>
    </source>
</evidence>
<feature type="transmembrane region" description="Helical" evidence="14">
    <location>
        <begin position="86"/>
        <end position="112"/>
    </location>
</feature>
<gene>
    <name evidence="15" type="ORF">OOA_12650</name>
</gene>
<dbReference type="NCBIfam" id="NF009136">
    <property type="entry name" value="PRK12489.1"/>
    <property type="match status" value="1"/>
</dbReference>
<evidence type="ECO:0000256" key="7">
    <source>
        <dbReference type="ARBA" id="ARBA00022989"/>
    </source>
</evidence>
<comment type="catalytic activity">
    <reaction evidence="12">
        <text>fumarate(in) + L-aspartate(out) = fumarate(out) + L-aspartate(in)</text>
        <dbReference type="Rhea" id="RHEA:72459"/>
        <dbReference type="ChEBI" id="CHEBI:29806"/>
        <dbReference type="ChEBI" id="CHEBI:29991"/>
    </reaction>
    <physiologicalReaction direction="left-to-right" evidence="12">
        <dbReference type="Rhea" id="RHEA:72460"/>
    </physiologicalReaction>
</comment>
<proteinExistence type="inferred from homology"/>
<dbReference type="PANTHER" id="PTHR36106">
    <property type="entry name" value="ANAEROBIC C4-DICARBOXYLATE TRANSPORTER DCUB"/>
    <property type="match status" value="1"/>
</dbReference>
<keyword evidence="16" id="KW-1185">Reference proteome</keyword>
<dbReference type="Pfam" id="PF03605">
    <property type="entry name" value="DcuA_DcuB"/>
    <property type="match status" value="1"/>
</dbReference>
<organism evidence="15 16">
    <name type="scientific">Providencia burhodogranariea DSM 19968</name>
    <dbReference type="NCBI Taxonomy" id="1141662"/>
    <lineage>
        <taxon>Bacteria</taxon>
        <taxon>Pseudomonadati</taxon>
        <taxon>Pseudomonadota</taxon>
        <taxon>Gammaproteobacteria</taxon>
        <taxon>Enterobacterales</taxon>
        <taxon>Morganellaceae</taxon>
        <taxon>Providencia</taxon>
    </lineage>
</organism>
<name>K8WVN5_9GAMM</name>
<comment type="catalytic activity">
    <reaction evidence="9">
        <text>L-aspartate(in) + succinate(out) = L-aspartate(out) + succinate(in)</text>
        <dbReference type="Rhea" id="RHEA:29343"/>
        <dbReference type="ChEBI" id="CHEBI:29991"/>
        <dbReference type="ChEBI" id="CHEBI:30031"/>
    </reaction>
    <physiologicalReaction direction="right-to-left" evidence="9">
        <dbReference type="Rhea" id="RHEA:29345"/>
    </physiologicalReaction>
</comment>
<evidence type="ECO:0000256" key="8">
    <source>
        <dbReference type="ARBA" id="ARBA00023136"/>
    </source>
</evidence>
<keyword evidence="4 13" id="KW-1003">Cell membrane</keyword>
<dbReference type="Proteomes" id="UP000009336">
    <property type="component" value="Unassembled WGS sequence"/>
</dbReference>
<keyword evidence="8 13" id="KW-0472">Membrane</keyword>
<evidence type="ECO:0000256" key="10">
    <source>
        <dbReference type="ARBA" id="ARBA00034284"/>
    </source>
</evidence>
<dbReference type="PANTHER" id="PTHR36106:SF2">
    <property type="entry name" value="C4-DICARBOXYLATE TRANSPORTER DCUA"/>
    <property type="match status" value="1"/>
</dbReference>
<evidence type="ECO:0000256" key="13">
    <source>
        <dbReference type="PIRNR" id="PIRNR004539"/>
    </source>
</evidence>
<dbReference type="PATRIC" id="fig|1141662.3.peg.2568"/>
<comment type="subcellular location">
    <subcellularLocation>
        <location evidence="1 13">Cell inner membrane</location>
        <topology evidence="1 13">Multi-pass membrane protein</topology>
    </subcellularLocation>
</comment>
<keyword evidence="3 13" id="KW-0813">Transport</keyword>
<evidence type="ECO:0000256" key="12">
    <source>
        <dbReference type="ARBA" id="ARBA00036117"/>
    </source>
</evidence>